<feature type="chain" id="PRO_5044714711" description="Phosphatase" evidence="3">
    <location>
        <begin position="29"/>
        <end position="406"/>
    </location>
</feature>
<proteinExistence type="inferred from homology"/>
<name>A0AAV5UN04_9BILA</name>
<comment type="caution">
    <text evidence="5">The sequence shown here is derived from an EMBL/GenBank/DDBJ whole genome shotgun (WGS) entry which is preliminary data.</text>
</comment>
<dbReference type="InterPro" id="IPR050645">
    <property type="entry name" value="Histidine_acid_phosphatase"/>
</dbReference>
<evidence type="ECO:0000256" key="3">
    <source>
        <dbReference type="SAM" id="SignalP"/>
    </source>
</evidence>
<dbReference type="GO" id="GO:0003993">
    <property type="term" value="F:acid phosphatase activity"/>
    <property type="evidence" value="ECO:0007669"/>
    <property type="project" value="UniProtKB-EC"/>
</dbReference>
<comment type="similarity">
    <text evidence="2">Belongs to the histidine acid phosphatase family.</text>
</comment>
<dbReference type="PROSITE" id="PS00616">
    <property type="entry name" value="HIS_ACID_PHOSPHAT_1"/>
    <property type="match status" value="1"/>
</dbReference>
<dbReference type="InterPro" id="IPR000560">
    <property type="entry name" value="His_Pase_clade-2"/>
</dbReference>
<gene>
    <name evidence="4" type="ORF">PENTCL1PPCAC_26675</name>
    <name evidence="5" type="ORF">PENTCL1PPCAC_30608</name>
</gene>
<organism evidence="5 6">
    <name type="scientific">Pristionchus entomophagus</name>
    <dbReference type="NCBI Taxonomy" id="358040"/>
    <lineage>
        <taxon>Eukaryota</taxon>
        <taxon>Metazoa</taxon>
        <taxon>Ecdysozoa</taxon>
        <taxon>Nematoda</taxon>
        <taxon>Chromadorea</taxon>
        <taxon>Rhabditida</taxon>
        <taxon>Rhabditina</taxon>
        <taxon>Diplogasteromorpha</taxon>
        <taxon>Diplogasteroidea</taxon>
        <taxon>Neodiplogasteridae</taxon>
        <taxon>Pristionchus</taxon>
    </lineage>
</organism>
<dbReference type="Gene3D" id="3.40.50.1240">
    <property type="entry name" value="Phosphoglycerate mutase-like"/>
    <property type="match status" value="1"/>
</dbReference>
<evidence type="ECO:0000256" key="2">
    <source>
        <dbReference type="ARBA" id="ARBA00005375"/>
    </source>
</evidence>
<comment type="catalytic activity">
    <reaction evidence="1">
        <text>a phosphate monoester + H2O = an alcohol + phosphate</text>
        <dbReference type="Rhea" id="RHEA:15017"/>
        <dbReference type="ChEBI" id="CHEBI:15377"/>
        <dbReference type="ChEBI" id="CHEBI:30879"/>
        <dbReference type="ChEBI" id="CHEBI:43474"/>
        <dbReference type="ChEBI" id="CHEBI:67140"/>
        <dbReference type="EC" id="3.1.3.2"/>
    </reaction>
</comment>
<dbReference type="AlphaFoldDB" id="A0AAV5UN04"/>
<feature type="non-terminal residue" evidence="5">
    <location>
        <position position="1"/>
    </location>
</feature>
<keyword evidence="3" id="KW-0732">Signal</keyword>
<feature type="signal peptide" evidence="3">
    <location>
        <begin position="1"/>
        <end position="28"/>
    </location>
</feature>
<dbReference type="Pfam" id="PF00328">
    <property type="entry name" value="His_Phos_2"/>
    <property type="match status" value="1"/>
</dbReference>
<feature type="non-terminal residue" evidence="5">
    <location>
        <position position="406"/>
    </location>
</feature>
<evidence type="ECO:0008006" key="7">
    <source>
        <dbReference type="Google" id="ProtNLM"/>
    </source>
</evidence>
<dbReference type="EMBL" id="BTSX01000085">
    <property type="protein sequence ID" value="GMT08434.1"/>
    <property type="molecule type" value="Genomic_DNA"/>
</dbReference>
<dbReference type="Proteomes" id="UP001432027">
    <property type="component" value="Unassembled WGS sequence"/>
</dbReference>
<dbReference type="SUPFAM" id="SSF53254">
    <property type="entry name" value="Phosphoglycerate mutase-like"/>
    <property type="match status" value="1"/>
</dbReference>
<reference evidence="5" key="1">
    <citation type="submission" date="2023-10" db="EMBL/GenBank/DDBJ databases">
        <title>Genome assembly of Pristionchus species.</title>
        <authorList>
            <person name="Yoshida K."/>
            <person name="Sommer R.J."/>
        </authorList>
    </citation>
    <scope>NUCLEOTIDE SEQUENCE</scope>
    <source>
        <strain evidence="5">RS0144</strain>
    </source>
</reference>
<dbReference type="InterPro" id="IPR033379">
    <property type="entry name" value="Acid_Pase_AS"/>
</dbReference>
<dbReference type="EMBL" id="BTSX01000006">
    <property type="protein sequence ID" value="GMT04501.1"/>
    <property type="molecule type" value="Genomic_DNA"/>
</dbReference>
<sequence length="406" mass="45718">PSPLLLSTMKSLLVSTFLCSSLLPTVLTKDRLIMAQTLWRHGARTPTGSYPTDPYQESFWGAPWGELTKGGMRQQFDQGQRLRRRYIEEMKLLQRKYSRYETAIRSADTPRCIESAMSNMAAFYSDSPTFPSDANGWPSSWTPIPIHSRPHDEDRELEAGVSCPRADQLRKTRENLPVFQDFLASKWPLFATIAANSGGDFDVSMYTLSHMLGILRVERDDFNLTMPSWVTDEFYSSLKEANEEGEDFSAGGAGFDLPGDTELLRLRGGFMLKEFINNINDVVDNATTTKYFAYSGHDTIQRAVLLTLGVKNEIIGPGNPDYASVFSCELWMRVEQYYVKILFAPDSDSDLIDFTSLLPIKSINGLCPLSDFIQYTTLYIPNGVEVSQLEIIPSHSILSGLQQAMR</sequence>
<keyword evidence="6" id="KW-1185">Reference proteome</keyword>
<evidence type="ECO:0000313" key="5">
    <source>
        <dbReference type="EMBL" id="GMT08434.1"/>
    </source>
</evidence>
<evidence type="ECO:0000256" key="1">
    <source>
        <dbReference type="ARBA" id="ARBA00000032"/>
    </source>
</evidence>
<protein>
    <recommendedName>
        <fullName evidence="7">Phosphatase</fullName>
    </recommendedName>
</protein>
<evidence type="ECO:0000313" key="6">
    <source>
        <dbReference type="Proteomes" id="UP001432027"/>
    </source>
</evidence>
<dbReference type="InterPro" id="IPR029033">
    <property type="entry name" value="His_PPase_superfam"/>
</dbReference>
<dbReference type="CDD" id="cd07061">
    <property type="entry name" value="HP_HAP_like"/>
    <property type="match status" value="1"/>
</dbReference>
<accession>A0AAV5UN04</accession>
<evidence type="ECO:0000313" key="4">
    <source>
        <dbReference type="EMBL" id="GMT04501.1"/>
    </source>
</evidence>
<dbReference type="PANTHER" id="PTHR11567">
    <property type="entry name" value="ACID PHOSPHATASE-RELATED"/>
    <property type="match status" value="1"/>
</dbReference>
<dbReference type="PANTHER" id="PTHR11567:SF210">
    <property type="entry name" value="ACID PHOSPHATASE 5-RELATED"/>
    <property type="match status" value="1"/>
</dbReference>